<keyword evidence="2" id="KW-0732">Signal</keyword>
<sequence>MATVALLGAGFIGNLHAANLAVHPHAELSWVFDPQSELAKLTARKYHGIAASSARQVFADPSVDAVIIASTTDSHAELLDLALEHQKPVLVEMPLTTSALSGNDYVKRFTDAHLLAMPDLCRRFAPNYIQLRTCICDDSLGDIELLQISSRGISLSPFENYGHRQARLRERLFHFFDLATWLLNSLPVDIYAASSRLENAPNSPINTCVATLRFANGALCQLDASMRDGLSYDERVSARGAFAAAETQRGSSVALRLHQTQRSVKRYVDADWHERIAPIFASSLEGFLSALESEETPPATLQDAIVAQVITQAFAQSLTEERPVPFNWNNPLGLSVIKPDFFDARHTA</sequence>
<evidence type="ECO:0000259" key="3">
    <source>
        <dbReference type="Pfam" id="PF01408"/>
    </source>
</evidence>
<dbReference type="InterPro" id="IPR004104">
    <property type="entry name" value="Gfo/Idh/MocA-like_OxRdtase_C"/>
</dbReference>
<dbReference type="Gene3D" id="3.40.50.720">
    <property type="entry name" value="NAD(P)-binding Rossmann-like Domain"/>
    <property type="match status" value="1"/>
</dbReference>
<dbReference type="InterPro" id="IPR051450">
    <property type="entry name" value="Gfo/Idh/MocA_Oxidoreductases"/>
</dbReference>
<evidence type="ECO:0000256" key="1">
    <source>
        <dbReference type="ARBA" id="ARBA00010928"/>
    </source>
</evidence>
<feature type="signal peptide" evidence="2">
    <location>
        <begin position="1"/>
        <end position="17"/>
    </location>
</feature>
<feature type="chain" id="PRO_5039666807" evidence="2">
    <location>
        <begin position="18"/>
        <end position="348"/>
    </location>
</feature>
<feature type="domain" description="Gfo/Idh/MocA-like oxidoreductase C-terminal" evidence="4">
    <location>
        <begin position="172"/>
        <end position="325"/>
    </location>
</feature>
<feature type="domain" description="Gfo/Idh/MocA-like oxidoreductase N-terminal" evidence="3">
    <location>
        <begin position="4"/>
        <end position="114"/>
    </location>
</feature>
<dbReference type="InterPro" id="IPR000683">
    <property type="entry name" value="Gfo/Idh/MocA-like_OxRdtase_N"/>
</dbReference>
<name>A0A9E7AQ02_9ACTO</name>
<dbReference type="InterPro" id="IPR036291">
    <property type="entry name" value="NAD(P)-bd_dom_sf"/>
</dbReference>
<dbReference type="AlphaFoldDB" id="A0A9E7AQ02"/>
<comment type="similarity">
    <text evidence="1">Belongs to the Gfo/Idh/MocA family.</text>
</comment>
<dbReference type="KEGG" id="agh:M3I41_07250"/>
<evidence type="ECO:0000313" key="5">
    <source>
        <dbReference type="EMBL" id="UQF79378.1"/>
    </source>
</evidence>
<organism evidence="5 6">
    <name type="scientific">Actinomyces graevenitzii</name>
    <dbReference type="NCBI Taxonomy" id="55565"/>
    <lineage>
        <taxon>Bacteria</taxon>
        <taxon>Bacillati</taxon>
        <taxon>Actinomycetota</taxon>
        <taxon>Actinomycetes</taxon>
        <taxon>Actinomycetales</taxon>
        <taxon>Actinomycetaceae</taxon>
        <taxon>Actinomyces</taxon>
    </lineage>
</organism>
<evidence type="ECO:0000259" key="4">
    <source>
        <dbReference type="Pfam" id="PF02894"/>
    </source>
</evidence>
<dbReference type="SUPFAM" id="SSF51735">
    <property type="entry name" value="NAD(P)-binding Rossmann-fold domains"/>
    <property type="match status" value="1"/>
</dbReference>
<dbReference type="Gene3D" id="3.30.360.10">
    <property type="entry name" value="Dihydrodipicolinate Reductase, domain 2"/>
    <property type="match status" value="1"/>
</dbReference>
<gene>
    <name evidence="5" type="ORF">M3I41_07250</name>
</gene>
<protein>
    <submittedName>
        <fullName evidence="5">Gfo/Idh/MocA family oxidoreductase</fullName>
    </submittedName>
</protein>
<dbReference type="SUPFAM" id="SSF55347">
    <property type="entry name" value="Glyceraldehyde-3-phosphate dehydrogenase-like, C-terminal domain"/>
    <property type="match status" value="1"/>
</dbReference>
<dbReference type="PANTHER" id="PTHR43377">
    <property type="entry name" value="BILIVERDIN REDUCTASE A"/>
    <property type="match status" value="1"/>
</dbReference>
<dbReference type="GO" id="GO:0000166">
    <property type="term" value="F:nucleotide binding"/>
    <property type="evidence" value="ECO:0007669"/>
    <property type="project" value="InterPro"/>
</dbReference>
<reference evidence="5" key="1">
    <citation type="submission" date="2022-05" db="EMBL/GenBank/DDBJ databases">
        <title>Using nanopore sequencing to obtain complete genomes from saliva samples.</title>
        <authorList>
            <person name="Baker J.L."/>
        </authorList>
    </citation>
    <scope>NUCLEOTIDE SEQUENCE</scope>
    <source>
        <strain evidence="5">JCVI-JB-Ag32</strain>
    </source>
</reference>
<dbReference type="PANTHER" id="PTHR43377:SF1">
    <property type="entry name" value="BILIVERDIN REDUCTASE A"/>
    <property type="match status" value="1"/>
</dbReference>
<proteinExistence type="inferred from homology"/>
<dbReference type="EMBL" id="CP097095">
    <property type="protein sequence ID" value="UQF79378.1"/>
    <property type="molecule type" value="Genomic_DNA"/>
</dbReference>
<accession>A0A9E7AQ02</accession>
<dbReference type="Pfam" id="PF01408">
    <property type="entry name" value="GFO_IDH_MocA"/>
    <property type="match status" value="1"/>
</dbReference>
<dbReference type="Proteomes" id="UP000830236">
    <property type="component" value="Chromosome"/>
</dbReference>
<dbReference type="Pfam" id="PF02894">
    <property type="entry name" value="GFO_IDH_MocA_C"/>
    <property type="match status" value="1"/>
</dbReference>
<evidence type="ECO:0000256" key="2">
    <source>
        <dbReference type="SAM" id="SignalP"/>
    </source>
</evidence>
<evidence type="ECO:0000313" key="6">
    <source>
        <dbReference type="Proteomes" id="UP000830236"/>
    </source>
</evidence>